<gene>
    <name evidence="1" type="ORF">GNZ13_15080</name>
    <name evidence="2" type="ORF">GNZ13_32880</name>
</gene>
<dbReference type="RefSeq" id="WP_172165626.1">
    <property type="nucleotide sequence ID" value="NZ_WOEZ01000074.1"/>
</dbReference>
<dbReference type="Proteomes" id="UP000655523">
    <property type="component" value="Unassembled WGS sequence"/>
</dbReference>
<reference evidence="1 3" key="1">
    <citation type="submission" date="2019-11" db="EMBL/GenBank/DDBJ databases">
        <title>Metabolism of dissolved organic matter in forest soils.</title>
        <authorList>
            <person name="Cyle K.T."/>
            <person name="Wilhelm R.C."/>
            <person name="Martinez C.E."/>
        </authorList>
    </citation>
    <scope>NUCLEOTIDE SEQUENCE [LARGE SCALE GENOMIC DNA]</scope>
    <source>
        <strain evidence="1 3">5N</strain>
    </source>
</reference>
<evidence type="ECO:0000313" key="3">
    <source>
        <dbReference type="Proteomes" id="UP000655523"/>
    </source>
</evidence>
<evidence type="ECO:0000313" key="2">
    <source>
        <dbReference type="EMBL" id="NPT59222.1"/>
    </source>
</evidence>
<proteinExistence type="predicted"/>
<keyword evidence="3" id="KW-1185">Reference proteome</keyword>
<protein>
    <submittedName>
        <fullName evidence="1">Uncharacterized protein</fullName>
    </submittedName>
</protein>
<dbReference type="AlphaFoldDB" id="A0A972NMZ6"/>
<organism evidence="1 3">
    <name type="scientific">Paraburkholderia elongata</name>
    <dbReference type="NCBI Taxonomy" id="2675747"/>
    <lineage>
        <taxon>Bacteria</taxon>
        <taxon>Pseudomonadati</taxon>
        <taxon>Pseudomonadota</taxon>
        <taxon>Betaproteobacteria</taxon>
        <taxon>Burkholderiales</taxon>
        <taxon>Burkholderiaceae</taxon>
        <taxon>Paraburkholderia</taxon>
    </lineage>
</organism>
<accession>A0A972NMZ6</accession>
<dbReference type="EMBL" id="WOEZ01000074">
    <property type="protein sequence ID" value="NPT55882.1"/>
    <property type="molecule type" value="Genomic_DNA"/>
</dbReference>
<name>A0A972NMZ6_9BURK</name>
<sequence length="91" mass="10078">MAKHPPYSVVLTYIEDRQKFAVQAIDRARLAPVMAGTLKAPILLDEHNFSLDDAFARRLGAAMLSLIALGQPDIKQYLSVTQRPIDELSGQ</sequence>
<dbReference type="EMBL" id="WOEZ01000187">
    <property type="protein sequence ID" value="NPT59222.1"/>
    <property type="molecule type" value="Genomic_DNA"/>
</dbReference>
<comment type="caution">
    <text evidence="1">The sequence shown here is derived from an EMBL/GenBank/DDBJ whole genome shotgun (WGS) entry which is preliminary data.</text>
</comment>
<evidence type="ECO:0000313" key="1">
    <source>
        <dbReference type="EMBL" id="NPT55882.1"/>
    </source>
</evidence>